<keyword evidence="4" id="KW-0804">Transcription</keyword>
<dbReference type="InterPro" id="IPR058245">
    <property type="entry name" value="NreC/VraR/RcsB-like_REC"/>
</dbReference>
<protein>
    <submittedName>
        <fullName evidence="9">Response regulator transcription factor</fullName>
    </submittedName>
</protein>
<dbReference type="Gene3D" id="3.40.50.2300">
    <property type="match status" value="1"/>
</dbReference>
<evidence type="ECO:0000256" key="2">
    <source>
        <dbReference type="ARBA" id="ARBA00023015"/>
    </source>
</evidence>
<evidence type="ECO:0000256" key="1">
    <source>
        <dbReference type="ARBA" id="ARBA00022553"/>
    </source>
</evidence>
<proteinExistence type="predicted"/>
<sequence>MTKAAPPLSAILVVDDDAALRRRLRGVVAEVAPAAMCDEAENLNQARMRLQSGHFDLVLLDVGLPDGSGLDLLPWLSEHAPQSEAVVVSSLGDDATILRAIQGGAVGYLLKNGGDEELALSLASLQRGGSPIDPVIARRILRLMSNPANDGKHEDQTLPNVARIGSPPSPAKRSVLSDREVEVLRLVAQGLTNREIGRELALSVHTVECHAKNIYRKLAARSRAGAVYTARELGLLG</sequence>
<evidence type="ECO:0000256" key="4">
    <source>
        <dbReference type="ARBA" id="ARBA00023163"/>
    </source>
</evidence>
<evidence type="ECO:0000259" key="8">
    <source>
        <dbReference type="PROSITE" id="PS50110"/>
    </source>
</evidence>
<organism evidence="9 10">
    <name type="scientific">Variovorax dokdonensis</name>
    <dbReference type="NCBI Taxonomy" id="344883"/>
    <lineage>
        <taxon>Bacteria</taxon>
        <taxon>Pseudomonadati</taxon>
        <taxon>Pseudomonadota</taxon>
        <taxon>Betaproteobacteria</taxon>
        <taxon>Burkholderiales</taxon>
        <taxon>Comamonadaceae</taxon>
        <taxon>Variovorax</taxon>
    </lineage>
</organism>
<dbReference type="PANTHER" id="PTHR44688:SF16">
    <property type="entry name" value="DNA-BINDING TRANSCRIPTIONAL ACTIVATOR DEVR_DOSR"/>
    <property type="match status" value="1"/>
</dbReference>
<comment type="caution">
    <text evidence="9">The sequence shown here is derived from an EMBL/GenBank/DDBJ whole genome shotgun (WGS) entry which is preliminary data.</text>
</comment>
<dbReference type="CDD" id="cd06170">
    <property type="entry name" value="LuxR_C_like"/>
    <property type="match status" value="1"/>
</dbReference>
<keyword evidence="1 5" id="KW-0597">Phosphoprotein</keyword>
<dbReference type="InterPro" id="IPR011006">
    <property type="entry name" value="CheY-like_superfamily"/>
</dbReference>
<feature type="modified residue" description="4-aspartylphosphate" evidence="5">
    <location>
        <position position="61"/>
    </location>
</feature>
<feature type="region of interest" description="Disordered" evidence="6">
    <location>
        <begin position="147"/>
        <end position="173"/>
    </location>
</feature>
<dbReference type="InterPro" id="IPR016032">
    <property type="entry name" value="Sig_transdc_resp-reg_C-effctor"/>
</dbReference>
<dbReference type="Pfam" id="PF00072">
    <property type="entry name" value="Response_reg"/>
    <property type="match status" value="1"/>
</dbReference>
<feature type="domain" description="HTH luxR-type" evidence="7">
    <location>
        <begin position="169"/>
        <end position="234"/>
    </location>
</feature>
<evidence type="ECO:0000256" key="3">
    <source>
        <dbReference type="ARBA" id="ARBA00023125"/>
    </source>
</evidence>
<dbReference type="InterPro" id="IPR001789">
    <property type="entry name" value="Sig_transdc_resp-reg_receiver"/>
</dbReference>
<dbReference type="SMART" id="SM00448">
    <property type="entry name" value="REC"/>
    <property type="match status" value="1"/>
</dbReference>
<keyword evidence="10" id="KW-1185">Reference proteome</keyword>
<dbReference type="PANTHER" id="PTHR44688">
    <property type="entry name" value="DNA-BINDING TRANSCRIPTIONAL ACTIVATOR DEVR_DOSR"/>
    <property type="match status" value="1"/>
</dbReference>
<evidence type="ECO:0000313" key="10">
    <source>
        <dbReference type="Proteomes" id="UP001174908"/>
    </source>
</evidence>
<accession>A0ABT7N713</accession>
<dbReference type="RefSeq" id="WP_286658825.1">
    <property type="nucleotide sequence ID" value="NZ_JASZYV010000001.1"/>
</dbReference>
<dbReference type="InterPro" id="IPR000792">
    <property type="entry name" value="Tscrpt_reg_LuxR_C"/>
</dbReference>
<dbReference type="SUPFAM" id="SSF52172">
    <property type="entry name" value="CheY-like"/>
    <property type="match status" value="1"/>
</dbReference>
<dbReference type="CDD" id="cd17535">
    <property type="entry name" value="REC_NarL-like"/>
    <property type="match status" value="1"/>
</dbReference>
<keyword evidence="3" id="KW-0238">DNA-binding</keyword>
<evidence type="ECO:0000256" key="6">
    <source>
        <dbReference type="SAM" id="MobiDB-lite"/>
    </source>
</evidence>
<reference evidence="9" key="1">
    <citation type="submission" date="2023-06" db="EMBL/GenBank/DDBJ databases">
        <authorList>
            <person name="Jiang Y."/>
            <person name="Liu Q."/>
        </authorList>
    </citation>
    <scope>NUCLEOTIDE SEQUENCE</scope>
    <source>
        <strain evidence="9">CGMCC 1.12089</strain>
    </source>
</reference>
<name>A0ABT7N713_9BURK</name>
<gene>
    <name evidence="9" type="ORF">QTH91_04520</name>
</gene>
<keyword evidence="2" id="KW-0805">Transcription regulation</keyword>
<evidence type="ECO:0000256" key="5">
    <source>
        <dbReference type="PROSITE-ProRule" id="PRU00169"/>
    </source>
</evidence>
<dbReference type="SMART" id="SM00421">
    <property type="entry name" value="HTH_LUXR"/>
    <property type="match status" value="1"/>
</dbReference>
<dbReference type="Proteomes" id="UP001174908">
    <property type="component" value="Unassembled WGS sequence"/>
</dbReference>
<dbReference type="PROSITE" id="PS50043">
    <property type="entry name" value="HTH_LUXR_2"/>
    <property type="match status" value="1"/>
</dbReference>
<dbReference type="EMBL" id="JASZYV010000001">
    <property type="protein sequence ID" value="MDM0043739.1"/>
    <property type="molecule type" value="Genomic_DNA"/>
</dbReference>
<dbReference type="PROSITE" id="PS00622">
    <property type="entry name" value="HTH_LUXR_1"/>
    <property type="match status" value="1"/>
</dbReference>
<dbReference type="PRINTS" id="PR00038">
    <property type="entry name" value="HTHLUXR"/>
</dbReference>
<dbReference type="PROSITE" id="PS50110">
    <property type="entry name" value="RESPONSE_REGULATORY"/>
    <property type="match status" value="1"/>
</dbReference>
<dbReference type="SUPFAM" id="SSF46894">
    <property type="entry name" value="C-terminal effector domain of the bipartite response regulators"/>
    <property type="match status" value="1"/>
</dbReference>
<dbReference type="Pfam" id="PF00196">
    <property type="entry name" value="GerE"/>
    <property type="match status" value="1"/>
</dbReference>
<evidence type="ECO:0000313" key="9">
    <source>
        <dbReference type="EMBL" id="MDM0043739.1"/>
    </source>
</evidence>
<feature type="domain" description="Response regulatory" evidence="8">
    <location>
        <begin position="10"/>
        <end position="126"/>
    </location>
</feature>
<dbReference type="Gene3D" id="1.10.10.10">
    <property type="entry name" value="Winged helix-like DNA-binding domain superfamily/Winged helix DNA-binding domain"/>
    <property type="match status" value="1"/>
</dbReference>
<evidence type="ECO:0000259" key="7">
    <source>
        <dbReference type="PROSITE" id="PS50043"/>
    </source>
</evidence>
<dbReference type="InterPro" id="IPR036388">
    <property type="entry name" value="WH-like_DNA-bd_sf"/>
</dbReference>